<dbReference type="GO" id="GO:0000976">
    <property type="term" value="F:transcription cis-regulatory region binding"/>
    <property type="evidence" value="ECO:0007669"/>
    <property type="project" value="TreeGrafter"/>
</dbReference>
<dbReference type="PROSITE" id="PS50977">
    <property type="entry name" value="HTH_TETR_2"/>
    <property type="match status" value="1"/>
</dbReference>
<dbReference type="Gene3D" id="1.10.357.10">
    <property type="entry name" value="Tetracycline Repressor, domain 2"/>
    <property type="match status" value="1"/>
</dbReference>
<gene>
    <name evidence="6" type="ORF">GCM10010387_08820</name>
</gene>
<reference evidence="6" key="2">
    <citation type="submission" date="2020-09" db="EMBL/GenBank/DDBJ databases">
        <authorList>
            <person name="Sun Q."/>
            <person name="Ohkuma M."/>
        </authorList>
    </citation>
    <scope>NUCLEOTIDE SEQUENCE</scope>
    <source>
        <strain evidence="6">JCM 4988</strain>
    </source>
</reference>
<evidence type="ECO:0000256" key="3">
    <source>
        <dbReference type="ARBA" id="ARBA00023163"/>
    </source>
</evidence>
<dbReference type="InterPro" id="IPR036271">
    <property type="entry name" value="Tet_transcr_reg_TetR-rel_C_sf"/>
</dbReference>
<dbReference type="PANTHER" id="PTHR30055:SF234">
    <property type="entry name" value="HTH-TYPE TRANSCRIPTIONAL REGULATOR BETI"/>
    <property type="match status" value="1"/>
</dbReference>
<dbReference type="InterPro" id="IPR049445">
    <property type="entry name" value="TetR_SbtR-like_C"/>
</dbReference>
<evidence type="ECO:0000256" key="4">
    <source>
        <dbReference type="PROSITE-ProRule" id="PRU00335"/>
    </source>
</evidence>
<feature type="domain" description="HTH tetR-type" evidence="5">
    <location>
        <begin position="18"/>
        <end position="77"/>
    </location>
</feature>
<proteinExistence type="predicted"/>
<protein>
    <submittedName>
        <fullName evidence="6">TetR family transcriptional regulator</fullName>
    </submittedName>
</protein>
<dbReference type="SUPFAM" id="SSF48498">
    <property type="entry name" value="Tetracyclin repressor-like, C-terminal domain"/>
    <property type="match status" value="1"/>
</dbReference>
<dbReference type="InterPro" id="IPR001647">
    <property type="entry name" value="HTH_TetR"/>
</dbReference>
<evidence type="ECO:0000259" key="5">
    <source>
        <dbReference type="PROSITE" id="PS50977"/>
    </source>
</evidence>
<keyword evidence="7" id="KW-1185">Reference proteome</keyword>
<keyword evidence="1" id="KW-0805">Transcription regulation</keyword>
<dbReference type="AlphaFoldDB" id="A0A918PPV7"/>
<dbReference type="Pfam" id="PF21597">
    <property type="entry name" value="TetR_C_43"/>
    <property type="match status" value="1"/>
</dbReference>
<evidence type="ECO:0000256" key="1">
    <source>
        <dbReference type="ARBA" id="ARBA00023015"/>
    </source>
</evidence>
<feature type="DNA-binding region" description="H-T-H motif" evidence="4">
    <location>
        <begin position="40"/>
        <end position="59"/>
    </location>
</feature>
<keyword evidence="2 4" id="KW-0238">DNA-binding</keyword>
<dbReference type="GO" id="GO:0003700">
    <property type="term" value="F:DNA-binding transcription factor activity"/>
    <property type="evidence" value="ECO:0007669"/>
    <property type="project" value="TreeGrafter"/>
</dbReference>
<evidence type="ECO:0000256" key="2">
    <source>
        <dbReference type="ARBA" id="ARBA00023125"/>
    </source>
</evidence>
<dbReference type="InterPro" id="IPR050109">
    <property type="entry name" value="HTH-type_TetR-like_transc_reg"/>
</dbReference>
<dbReference type="Pfam" id="PF00440">
    <property type="entry name" value="TetR_N"/>
    <property type="match status" value="1"/>
</dbReference>
<evidence type="ECO:0000313" key="6">
    <source>
        <dbReference type="EMBL" id="GGZ18527.1"/>
    </source>
</evidence>
<comment type="caution">
    <text evidence="6">The sequence shown here is derived from an EMBL/GenBank/DDBJ whole genome shotgun (WGS) entry which is preliminary data.</text>
</comment>
<organism evidence="6 7">
    <name type="scientific">Streptomyces inusitatus</name>
    <dbReference type="NCBI Taxonomy" id="68221"/>
    <lineage>
        <taxon>Bacteria</taxon>
        <taxon>Bacillati</taxon>
        <taxon>Actinomycetota</taxon>
        <taxon>Actinomycetes</taxon>
        <taxon>Kitasatosporales</taxon>
        <taxon>Streptomycetaceae</taxon>
        <taxon>Streptomyces</taxon>
    </lineage>
</organism>
<dbReference type="InterPro" id="IPR009057">
    <property type="entry name" value="Homeodomain-like_sf"/>
</dbReference>
<dbReference type="PANTHER" id="PTHR30055">
    <property type="entry name" value="HTH-TYPE TRANSCRIPTIONAL REGULATOR RUTR"/>
    <property type="match status" value="1"/>
</dbReference>
<dbReference type="EMBL" id="BMWG01000002">
    <property type="protein sequence ID" value="GGZ18527.1"/>
    <property type="molecule type" value="Genomic_DNA"/>
</dbReference>
<dbReference type="SUPFAM" id="SSF46689">
    <property type="entry name" value="Homeodomain-like"/>
    <property type="match status" value="1"/>
</dbReference>
<evidence type="ECO:0000313" key="7">
    <source>
        <dbReference type="Proteomes" id="UP000630936"/>
    </source>
</evidence>
<dbReference type="Proteomes" id="UP000630936">
    <property type="component" value="Unassembled WGS sequence"/>
</dbReference>
<keyword evidence="3" id="KW-0804">Transcription</keyword>
<dbReference type="RefSeq" id="WP_190121542.1">
    <property type="nucleotide sequence ID" value="NZ_BMWG01000002.1"/>
</dbReference>
<accession>A0A918PPV7</accession>
<dbReference type="PRINTS" id="PR00455">
    <property type="entry name" value="HTHTETR"/>
</dbReference>
<sequence>MTTSAAAGTTRAMRADARRNYERLLAEARTVFAEEGTDASLEEIARRSGLGIGTLYRHFPNRQAMVNAVFREAVDALLDQARELARSPRPHEALLEWLGALIAHAGAYRGLPGALMTASLDGSSALSPCSVPLYEAGERLLERARAAGAVREDVPVGDLMRLTSAIAFAAEQTPNDPALAGRLLTLALRGLGPDQPR</sequence>
<name>A0A918PPV7_9ACTN</name>
<reference evidence="6" key="1">
    <citation type="journal article" date="2014" name="Int. J. Syst. Evol. Microbiol.">
        <title>Complete genome sequence of Corynebacterium casei LMG S-19264T (=DSM 44701T), isolated from a smear-ripened cheese.</title>
        <authorList>
            <consortium name="US DOE Joint Genome Institute (JGI-PGF)"/>
            <person name="Walter F."/>
            <person name="Albersmeier A."/>
            <person name="Kalinowski J."/>
            <person name="Ruckert C."/>
        </authorList>
    </citation>
    <scope>NUCLEOTIDE SEQUENCE</scope>
    <source>
        <strain evidence="6">JCM 4988</strain>
    </source>
</reference>